<dbReference type="OrthoDB" id="669323at2"/>
<evidence type="ECO:0000259" key="2">
    <source>
        <dbReference type="PROSITE" id="PS51352"/>
    </source>
</evidence>
<dbReference type="PANTHER" id="PTHR43640:SF1">
    <property type="entry name" value="THIOREDOXIN-DEPENDENT PEROXIREDOXIN"/>
    <property type="match status" value="1"/>
</dbReference>
<dbReference type="Gene3D" id="3.40.30.10">
    <property type="entry name" value="Glutaredoxin"/>
    <property type="match status" value="1"/>
</dbReference>
<dbReference type="RefSeq" id="WP_114983550.1">
    <property type="nucleotide sequence ID" value="NZ_CP027806.1"/>
</dbReference>
<keyword evidence="4" id="KW-1185">Reference proteome</keyword>
<dbReference type="Proteomes" id="UP000254808">
    <property type="component" value="Chromosome"/>
</dbReference>
<feature type="signal peptide" evidence="1">
    <location>
        <begin position="1"/>
        <end position="22"/>
    </location>
</feature>
<protein>
    <submittedName>
        <fullName evidence="3">Peroxiredoxin</fullName>
    </submittedName>
</protein>
<dbReference type="Pfam" id="PF00578">
    <property type="entry name" value="AhpC-TSA"/>
    <property type="match status" value="1"/>
</dbReference>
<dbReference type="KEGG" id="cprv:CYPRO_0987"/>
<feature type="chain" id="PRO_5016608387" evidence="1">
    <location>
        <begin position="23"/>
        <end position="208"/>
    </location>
</feature>
<sequence length="208" mass="22569">MKKLALTISLLLVAGLFSGVFAGSGDSPQSPPIGEAAPEFTLVNQNGEEVSLSDFRGSFVVLEWLNHDCPFVRKFYGAGEMQRLQRHYAEHDVVWLSIISSREGEQGHLTQEQAREAMRAHNSAQHAILIDEPGNVGRAYNARTTPHMFVIDPDGILLYDGAIDSVPSANPDTIAEAENYLVAALDAAMAGEPVAIPTTRPYGCSVKY</sequence>
<accession>A0A345UIG0</accession>
<dbReference type="GO" id="GO:0016209">
    <property type="term" value="F:antioxidant activity"/>
    <property type="evidence" value="ECO:0007669"/>
    <property type="project" value="InterPro"/>
</dbReference>
<dbReference type="PROSITE" id="PS51352">
    <property type="entry name" value="THIOREDOXIN_2"/>
    <property type="match status" value="1"/>
</dbReference>
<evidence type="ECO:0000313" key="4">
    <source>
        <dbReference type="Proteomes" id="UP000254808"/>
    </source>
</evidence>
<dbReference type="PANTHER" id="PTHR43640">
    <property type="entry name" value="OS07G0260300 PROTEIN"/>
    <property type="match status" value="1"/>
</dbReference>
<evidence type="ECO:0000256" key="1">
    <source>
        <dbReference type="SAM" id="SignalP"/>
    </source>
</evidence>
<dbReference type="EMBL" id="CP027806">
    <property type="protein sequence ID" value="AXJ00262.1"/>
    <property type="molecule type" value="Genomic_DNA"/>
</dbReference>
<dbReference type="CDD" id="cd02969">
    <property type="entry name" value="PRX_like1"/>
    <property type="match status" value="1"/>
</dbReference>
<dbReference type="InterPro" id="IPR047262">
    <property type="entry name" value="PRX-like1"/>
</dbReference>
<keyword evidence="1" id="KW-0732">Signal</keyword>
<organism evidence="3 4">
    <name type="scientific">Cyclonatronum proteinivorum</name>
    <dbReference type="NCBI Taxonomy" id="1457365"/>
    <lineage>
        <taxon>Bacteria</taxon>
        <taxon>Pseudomonadati</taxon>
        <taxon>Balneolota</taxon>
        <taxon>Balneolia</taxon>
        <taxon>Balneolales</taxon>
        <taxon>Cyclonatronaceae</taxon>
        <taxon>Cyclonatronum</taxon>
    </lineage>
</organism>
<dbReference type="InterPro" id="IPR036249">
    <property type="entry name" value="Thioredoxin-like_sf"/>
</dbReference>
<dbReference type="AlphaFoldDB" id="A0A345UIG0"/>
<dbReference type="GO" id="GO:0016491">
    <property type="term" value="F:oxidoreductase activity"/>
    <property type="evidence" value="ECO:0007669"/>
    <property type="project" value="InterPro"/>
</dbReference>
<dbReference type="InterPro" id="IPR000866">
    <property type="entry name" value="AhpC/TSA"/>
</dbReference>
<dbReference type="SUPFAM" id="SSF52833">
    <property type="entry name" value="Thioredoxin-like"/>
    <property type="match status" value="1"/>
</dbReference>
<reference evidence="3 4" key="1">
    <citation type="submission" date="2018-03" db="EMBL/GenBank/DDBJ databases">
        <title>Phenotypic and genomic properties of Cyclonatronum proteinivorum gen. nov., sp. nov., a haloalkaliphilic bacteroidete from soda lakes possessing Na+-translocating rhodopsin.</title>
        <authorList>
            <person name="Toshchakov S.V."/>
            <person name="Korzhenkov A."/>
            <person name="Samarov N.I."/>
            <person name="Kublanov I.V."/>
            <person name="Muntyan M.S."/>
            <person name="Sorokin D.Y."/>
        </authorList>
    </citation>
    <scope>NUCLEOTIDE SEQUENCE [LARGE SCALE GENOMIC DNA]</scope>
    <source>
        <strain evidence="3 4">Omega</strain>
    </source>
</reference>
<name>A0A345UIG0_9BACT</name>
<feature type="domain" description="Thioredoxin" evidence="2">
    <location>
        <begin position="31"/>
        <end position="183"/>
    </location>
</feature>
<evidence type="ECO:0000313" key="3">
    <source>
        <dbReference type="EMBL" id="AXJ00262.1"/>
    </source>
</evidence>
<gene>
    <name evidence="3" type="ORF">CYPRO_0987</name>
</gene>
<proteinExistence type="predicted"/>
<dbReference type="InterPro" id="IPR013766">
    <property type="entry name" value="Thioredoxin_domain"/>
</dbReference>